<keyword evidence="1" id="KW-1133">Transmembrane helix</keyword>
<dbReference type="Proteomes" id="UP000324104">
    <property type="component" value="Unassembled WGS sequence"/>
</dbReference>
<feature type="transmembrane region" description="Helical" evidence="1">
    <location>
        <begin position="12"/>
        <end position="33"/>
    </location>
</feature>
<accession>A0A5D5AQR5</accession>
<comment type="caution">
    <text evidence="2">The sequence shown here is derived from an EMBL/GenBank/DDBJ whole genome shotgun (WGS) entry which is preliminary data.</text>
</comment>
<sequence length="63" mass="6808">MVVGTVSSRTIGISSALGIGFVTLASLGIYYIYTQAWGLVFELAYVIVLLIVFAIVADRLLIR</sequence>
<reference evidence="2 3" key="1">
    <citation type="submission" date="2019-08" db="EMBL/GenBank/DDBJ databases">
        <title>Archaea genome.</title>
        <authorList>
            <person name="Kajale S."/>
            <person name="Shouche Y."/>
            <person name="Deshpande N."/>
            <person name="Sharma A."/>
        </authorList>
    </citation>
    <scope>NUCLEOTIDE SEQUENCE [LARGE SCALE GENOMIC DNA]</scope>
    <source>
        <strain evidence="2 3">ESP3B_9</strain>
    </source>
</reference>
<feature type="transmembrane region" description="Helical" evidence="1">
    <location>
        <begin position="39"/>
        <end position="62"/>
    </location>
</feature>
<evidence type="ECO:0000313" key="3">
    <source>
        <dbReference type="Proteomes" id="UP000324104"/>
    </source>
</evidence>
<keyword evidence="1" id="KW-0472">Membrane</keyword>
<keyword evidence="1" id="KW-0812">Transmembrane</keyword>
<dbReference type="EMBL" id="VTAW01000003">
    <property type="protein sequence ID" value="TYT63353.1"/>
    <property type="molecule type" value="Genomic_DNA"/>
</dbReference>
<keyword evidence="3" id="KW-1185">Reference proteome</keyword>
<name>A0A5D5AQR5_9EURY</name>
<proteinExistence type="predicted"/>
<dbReference type="AlphaFoldDB" id="A0A5D5AQR5"/>
<protein>
    <submittedName>
        <fullName evidence="2">Uncharacterized protein</fullName>
    </submittedName>
</protein>
<dbReference type="RefSeq" id="WP_149080329.1">
    <property type="nucleotide sequence ID" value="NZ_VTAW01000003.1"/>
</dbReference>
<evidence type="ECO:0000256" key="1">
    <source>
        <dbReference type="SAM" id="Phobius"/>
    </source>
</evidence>
<organism evidence="2 3">
    <name type="scientific">Natrialba swarupiae</name>
    <dbReference type="NCBI Taxonomy" id="2448032"/>
    <lineage>
        <taxon>Archaea</taxon>
        <taxon>Methanobacteriati</taxon>
        <taxon>Methanobacteriota</taxon>
        <taxon>Stenosarchaea group</taxon>
        <taxon>Halobacteria</taxon>
        <taxon>Halobacteriales</taxon>
        <taxon>Natrialbaceae</taxon>
        <taxon>Natrialba</taxon>
    </lineage>
</organism>
<evidence type="ECO:0000313" key="2">
    <source>
        <dbReference type="EMBL" id="TYT63353.1"/>
    </source>
</evidence>
<gene>
    <name evidence="2" type="ORF">FYC77_04590</name>
</gene>